<protein>
    <submittedName>
        <fullName evidence="1">Uncharacterized protein</fullName>
    </submittedName>
</protein>
<reference evidence="2" key="1">
    <citation type="submission" date="2014-04" db="EMBL/GenBank/DDBJ databases">
        <title>Evolutionary Origins and Diversification of the Mycorrhizal Mutualists.</title>
        <authorList>
            <consortium name="DOE Joint Genome Institute"/>
            <consortium name="Mycorrhizal Genomics Consortium"/>
            <person name="Kohler A."/>
            <person name="Kuo A."/>
            <person name="Nagy L.G."/>
            <person name="Floudas D."/>
            <person name="Copeland A."/>
            <person name="Barry K.W."/>
            <person name="Cichocki N."/>
            <person name="Veneault-Fourrey C."/>
            <person name="LaButti K."/>
            <person name="Lindquist E.A."/>
            <person name="Lipzen A."/>
            <person name="Lundell T."/>
            <person name="Morin E."/>
            <person name="Murat C."/>
            <person name="Riley R."/>
            <person name="Ohm R."/>
            <person name="Sun H."/>
            <person name="Tunlid A."/>
            <person name="Henrissat B."/>
            <person name="Grigoriev I.V."/>
            <person name="Hibbett D.S."/>
            <person name="Martin F."/>
        </authorList>
    </citation>
    <scope>NUCLEOTIDE SEQUENCE [LARGE SCALE GENOMIC DNA]</scope>
    <source>
        <strain evidence="2">FD-334 SS-4</strain>
    </source>
</reference>
<name>A0A0D2N6Z3_HYPSF</name>
<gene>
    <name evidence="1" type="ORF">HYPSUDRAFT_220270</name>
</gene>
<organism evidence="1 2">
    <name type="scientific">Hypholoma sublateritium (strain FD-334 SS-4)</name>
    <dbReference type="NCBI Taxonomy" id="945553"/>
    <lineage>
        <taxon>Eukaryota</taxon>
        <taxon>Fungi</taxon>
        <taxon>Dikarya</taxon>
        <taxon>Basidiomycota</taxon>
        <taxon>Agaricomycotina</taxon>
        <taxon>Agaricomycetes</taxon>
        <taxon>Agaricomycetidae</taxon>
        <taxon>Agaricales</taxon>
        <taxon>Agaricineae</taxon>
        <taxon>Strophariaceae</taxon>
        <taxon>Hypholoma</taxon>
    </lineage>
</organism>
<dbReference type="AlphaFoldDB" id="A0A0D2N6Z3"/>
<dbReference type="EMBL" id="KN817662">
    <property type="protein sequence ID" value="KJA14884.1"/>
    <property type="molecule type" value="Genomic_DNA"/>
</dbReference>
<keyword evidence="2" id="KW-1185">Reference proteome</keyword>
<evidence type="ECO:0000313" key="1">
    <source>
        <dbReference type="EMBL" id="KJA14884.1"/>
    </source>
</evidence>
<evidence type="ECO:0000313" key="2">
    <source>
        <dbReference type="Proteomes" id="UP000054270"/>
    </source>
</evidence>
<accession>A0A0D2N6Z3</accession>
<sequence length="422" mass="45564">MPPCSPTTATMSADRPENCASVDMTSSRTLSRVSRRMPTAPLQTRKTLVRRRRFLLQVRRLFSRIFLADLRLPRLHLPIPRPPVASPYAAPPLPRPHPPVPTPPAVPRTVCARSSACTPGARPSGVDTASLVCSVGPNSFPGHRPAEVPVARYCCTRTRTRSPLARAEARNLHSPRAPPTPMKRTLGLGYSHGLLFVDDDDDQGSGAVLLAAPCPRIRLACHGCVHPCSPPPVLTPGPSVAESTVDAIDLPYPLPLPPRISVYPKLCRPHPARLHSQPSLVPLFPVSPLSSYSSIVRSVTAFSPALCSVPRCRPTKWVHTPHEAPYVLGALLGVRFASIALIDVLCAVTAPVPGYDSPPSHSGPKSSRHSILRRVCTSPLPVYAYTMYSGDVSPPHAWLAASVREAYVGPILTEQDHQRNGQ</sequence>
<dbReference type="Proteomes" id="UP000054270">
    <property type="component" value="Unassembled WGS sequence"/>
</dbReference>
<proteinExistence type="predicted"/>